<dbReference type="InterPro" id="IPR058841">
    <property type="entry name" value="HTH_76"/>
</dbReference>
<protein>
    <recommendedName>
        <fullName evidence="1">PEX14-like helix-turn-helix domain-containing protein</fullName>
    </recommendedName>
</protein>
<organism evidence="2 3">
    <name type="scientific">Coemansia reversa (strain ATCC 12441 / NRRL 1564)</name>
    <dbReference type="NCBI Taxonomy" id="763665"/>
    <lineage>
        <taxon>Eukaryota</taxon>
        <taxon>Fungi</taxon>
        <taxon>Fungi incertae sedis</taxon>
        <taxon>Zoopagomycota</taxon>
        <taxon>Kickxellomycotina</taxon>
        <taxon>Kickxellomycetes</taxon>
        <taxon>Kickxellales</taxon>
        <taxon>Kickxellaceae</taxon>
        <taxon>Coemansia</taxon>
    </lineage>
</organism>
<name>A0A2G5B5K3_COERN</name>
<dbReference type="AlphaFoldDB" id="A0A2G5B5K3"/>
<sequence>MSTKITQVDGCTFSTAELQQFHCYYKFDWQAVGLSNATAGERIDYFTDHVDSATDSRRLREWLRTMGIVNESDKTEETRRYERFEQYDYGTAPGFNQLVAEVYEGNNVDKHTIDERMERAKAKYYGQHVEPVNYDEYRRFKAQTAPKAACPYQHLWENDGTDKKTAQMEKFSNVKTIDIGAVLGADGLLTVSAMNGLLDIIKEAHDKRYYAAAMINSRSSGNLETQTAEFLPMLSVSSSGAEEVLKAATQVQIELRRLNKSKPLMIFADGTVDASAVGILLSTVDIMLSERFAIRVGPGNTSSQKIPLAALHDWAHLSENHQANAPAGTAEYILCNPSLVLYSSEWMGLGLASGFVGQRKYAAAVEKILLAASCPPPHTRDALRKACAAESAYPGPSKLSVWEQEIRQHFAPLSSSTQTAEDLANKLRCLNKPWADIYATFADEERSRAVAEVRIAGLRAARTLEYSQTLALEISAGVAWAKGVCDPHALFDGSSITVAAGGLPSSGELESAQAVPDMAAAALSEISSECPFARMYRKNPERFKHIDLQAIAKHRSLNL</sequence>
<evidence type="ECO:0000259" key="1">
    <source>
        <dbReference type="Pfam" id="PF25871"/>
    </source>
</evidence>
<evidence type="ECO:0000313" key="3">
    <source>
        <dbReference type="Proteomes" id="UP000242474"/>
    </source>
</evidence>
<dbReference type="OrthoDB" id="9936937at2759"/>
<proteinExistence type="predicted"/>
<reference evidence="2 3" key="1">
    <citation type="journal article" date="2015" name="Genome Biol. Evol.">
        <title>Phylogenomic analyses indicate that early fungi evolved digesting cell walls of algal ancestors of land plants.</title>
        <authorList>
            <person name="Chang Y."/>
            <person name="Wang S."/>
            <person name="Sekimoto S."/>
            <person name="Aerts A.L."/>
            <person name="Choi C."/>
            <person name="Clum A."/>
            <person name="LaButti K.M."/>
            <person name="Lindquist E.A."/>
            <person name="Yee Ngan C."/>
            <person name="Ohm R.A."/>
            <person name="Salamov A.A."/>
            <person name="Grigoriev I.V."/>
            <person name="Spatafora J.W."/>
            <person name="Berbee M.L."/>
        </authorList>
    </citation>
    <scope>NUCLEOTIDE SEQUENCE [LARGE SCALE GENOMIC DNA]</scope>
    <source>
        <strain evidence="2 3">NRRL 1564</strain>
    </source>
</reference>
<keyword evidence="3" id="KW-1185">Reference proteome</keyword>
<evidence type="ECO:0000313" key="2">
    <source>
        <dbReference type="EMBL" id="PIA14323.1"/>
    </source>
</evidence>
<dbReference type="Pfam" id="PF25871">
    <property type="entry name" value="HTH_76"/>
    <property type="match status" value="1"/>
</dbReference>
<accession>A0A2G5B5K3</accession>
<feature type="domain" description="PEX14-like helix-turn-helix" evidence="1">
    <location>
        <begin position="80"/>
        <end position="144"/>
    </location>
</feature>
<dbReference type="STRING" id="763665.A0A2G5B5K3"/>
<dbReference type="Proteomes" id="UP000242474">
    <property type="component" value="Unassembled WGS sequence"/>
</dbReference>
<dbReference type="EMBL" id="KZ303519">
    <property type="protein sequence ID" value="PIA14323.1"/>
    <property type="molecule type" value="Genomic_DNA"/>
</dbReference>
<gene>
    <name evidence="2" type="ORF">COEREDRAFT_88830</name>
</gene>